<dbReference type="EMBL" id="MK504446">
    <property type="protein sequence ID" value="QBJ03893.1"/>
    <property type="molecule type" value="Genomic_DNA"/>
</dbReference>
<feature type="domain" description="Thoeris anti-defense 2-like" evidence="1">
    <location>
        <begin position="1"/>
        <end position="87"/>
    </location>
</feature>
<protein>
    <recommendedName>
        <fullName evidence="1">Thoeris anti-defense 2-like domain-containing protein</fullName>
    </recommendedName>
</protein>
<evidence type="ECO:0000313" key="2">
    <source>
        <dbReference type="EMBL" id="QBJ03893.1"/>
    </source>
</evidence>
<accession>A0A4Y5FFJ0</accession>
<name>A0A4Y5FFJ0_9CAUD</name>
<evidence type="ECO:0000313" key="3">
    <source>
        <dbReference type="Proteomes" id="UP000306187"/>
    </source>
</evidence>
<gene>
    <name evidence="2" type="ORF">SAC12B_0104</name>
</gene>
<dbReference type="Proteomes" id="UP000306187">
    <property type="component" value="Segment"/>
</dbReference>
<sequence length="239" mass="27444">MKFYEVLKSVMRGNKAYRKGWNGKNMFIYLESGSVIPKSKINNDTLRFSLTDKEVTINPHIDLKNSKGELQVGWSPSQEDLLADDWQDFYFQDKNKPIDTIHGGVVVPNSKKEMHKKVLGTIQDLFEQSDKLEANHNSVGLPLNTGLLVKNIGWSNGTMIAITSAIKEDSRGYFTECKEYIITVDDIVDFIYNHTSNIGTLYYYKEFNNNPEKVLYEVITDITPTSQKEDNQYFIGYLK</sequence>
<dbReference type="InterPro" id="IPR021361">
    <property type="entry name" value="Tad2-like_dom"/>
</dbReference>
<organism evidence="2 3">
    <name type="scientific">Lactobacillus phage SAC12B</name>
    <dbReference type="NCBI Taxonomy" id="2510941"/>
    <lineage>
        <taxon>Viruses</taxon>
        <taxon>Duplodnaviria</taxon>
        <taxon>Heunggongvirae</taxon>
        <taxon>Uroviricota</taxon>
        <taxon>Caudoviricetes</taxon>
        <taxon>Herelleviridae</taxon>
        <taxon>Tybeckvirus</taxon>
        <taxon>Tybeckvirus SAC12B</taxon>
    </lineage>
</organism>
<proteinExistence type="predicted"/>
<reference evidence="2" key="1">
    <citation type="submission" date="2019-02" db="EMBL/GenBank/DDBJ databases">
        <title>Isolation of virulent Lactobacillus brevis phages.</title>
        <authorList>
            <person name="Feyereisen M."/>
            <person name="Mahony J."/>
            <person name="O'Sullivan T."/>
            <person name="van Sinderen D."/>
        </authorList>
    </citation>
    <scope>NUCLEOTIDE SEQUENCE [LARGE SCALE GENOMIC DNA]</scope>
</reference>
<evidence type="ECO:0000259" key="1">
    <source>
        <dbReference type="Pfam" id="PF11195"/>
    </source>
</evidence>
<dbReference type="Pfam" id="PF11195">
    <property type="entry name" value="Tad2-like"/>
    <property type="match status" value="1"/>
</dbReference>
<keyword evidence="3" id="KW-1185">Reference proteome</keyword>